<dbReference type="EMBL" id="CAJNJQ010000237">
    <property type="protein sequence ID" value="CAE7065305.1"/>
    <property type="molecule type" value="Genomic_DNA"/>
</dbReference>
<feature type="transmembrane region" description="Helical" evidence="8">
    <location>
        <begin position="501"/>
        <end position="524"/>
    </location>
</feature>
<protein>
    <recommendedName>
        <fullName evidence="11">Sulfite efflux pump SSU1 [Trichophyton rubrum]</fullName>
    </recommendedName>
</protein>
<name>A0A8H3HKY5_9AGAM</name>
<comment type="caution">
    <text evidence="9">The sequence shown here is derived from an EMBL/GenBank/DDBJ whole genome shotgun (WGS) entry which is preliminary data.</text>
</comment>
<dbReference type="GO" id="GO:0000319">
    <property type="term" value="F:sulfite transmembrane transporter activity"/>
    <property type="evidence" value="ECO:0007669"/>
    <property type="project" value="TreeGrafter"/>
</dbReference>
<reference evidence="9" key="1">
    <citation type="submission" date="2021-01" db="EMBL/GenBank/DDBJ databases">
        <authorList>
            <person name="Kaushik A."/>
        </authorList>
    </citation>
    <scope>NUCLEOTIDE SEQUENCE</scope>
    <source>
        <strain evidence="9">AG5</strain>
    </source>
</reference>
<feature type="transmembrane region" description="Helical" evidence="8">
    <location>
        <begin position="431"/>
        <end position="450"/>
    </location>
</feature>
<feature type="transmembrane region" description="Helical" evidence="8">
    <location>
        <begin position="102"/>
        <end position="125"/>
    </location>
</feature>
<evidence type="ECO:0000313" key="10">
    <source>
        <dbReference type="Proteomes" id="UP000663827"/>
    </source>
</evidence>
<proteinExistence type="inferred from homology"/>
<evidence type="ECO:0000256" key="5">
    <source>
        <dbReference type="ARBA" id="ARBA00022692"/>
    </source>
</evidence>
<feature type="transmembrane region" description="Helical" evidence="8">
    <location>
        <begin position="724"/>
        <end position="741"/>
    </location>
</feature>
<feature type="transmembrane region" description="Helical" evidence="8">
    <location>
        <begin position="536"/>
        <end position="557"/>
    </location>
</feature>
<accession>A0A8H3HKY5</accession>
<evidence type="ECO:0000256" key="2">
    <source>
        <dbReference type="ARBA" id="ARBA00008566"/>
    </source>
</evidence>
<feature type="transmembrane region" description="Helical" evidence="8">
    <location>
        <begin position="200"/>
        <end position="225"/>
    </location>
</feature>
<evidence type="ECO:0000256" key="6">
    <source>
        <dbReference type="ARBA" id="ARBA00022989"/>
    </source>
</evidence>
<comment type="similarity">
    <text evidence="2">Belongs to the tellurite-resistance/dicarboxylate transporter (TDT) family.</text>
</comment>
<evidence type="ECO:0000256" key="3">
    <source>
        <dbReference type="ARBA" id="ARBA00022448"/>
    </source>
</evidence>
<feature type="transmembrane region" description="Helical" evidence="8">
    <location>
        <begin position="634"/>
        <end position="653"/>
    </location>
</feature>
<gene>
    <name evidence="9" type="ORF">RDB_LOCUS11052</name>
</gene>
<keyword evidence="3" id="KW-0813">Transport</keyword>
<feature type="transmembrane region" description="Helical" evidence="8">
    <location>
        <begin position="604"/>
        <end position="627"/>
    </location>
</feature>
<dbReference type="PANTHER" id="PTHR31686">
    <property type="match status" value="1"/>
</dbReference>
<dbReference type="Gene3D" id="1.50.10.150">
    <property type="entry name" value="Voltage-dependent anion channel"/>
    <property type="match status" value="2"/>
</dbReference>
<dbReference type="Proteomes" id="UP000663827">
    <property type="component" value="Unassembled WGS sequence"/>
</dbReference>
<evidence type="ECO:0000313" key="9">
    <source>
        <dbReference type="EMBL" id="CAE7065305.1"/>
    </source>
</evidence>
<evidence type="ECO:0000256" key="8">
    <source>
        <dbReference type="SAM" id="Phobius"/>
    </source>
</evidence>
<comment type="subcellular location">
    <subcellularLocation>
        <location evidence="1">Cell membrane</location>
        <topology evidence="1">Multi-pass membrane protein</topology>
    </subcellularLocation>
</comment>
<feature type="transmembrane region" description="Helical" evidence="8">
    <location>
        <begin position="286"/>
        <end position="312"/>
    </location>
</feature>
<feature type="transmembrane region" description="Helical" evidence="8">
    <location>
        <begin position="350"/>
        <end position="376"/>
    </location>
</feature>
<evidence type="ECO:0000256" key="7">
    <source>
        <dbReference type="ARBA" id="ARBA00023136"/>
    </source>
</evidence>
<keyword evidence="4" id="KW-1003">Cell membrane</keyword>
<dbReference type="AlphaFoldDB" id="A0A8H3HKY5"/>
<dbReference type="PANTHER" id="PTHR31686:SF1">
    <property type="entry name" value="SULFITE EFFLUX PUMP SSU1"/>
    <property type="match status" value="1"/>
</dbReference>
<feature type="transmembrane region" description="Helical" evidence="8">
    <location>
        <begin position="32"/>
        <end position="51"/>
    </location>
</feature>
<sequence>MIRTKPPSHRVDQDESQMLYAVTHSIKNFTPAWFSVNMGTGAVSVLLHNFPYGSRPVLHALGVVFLILNLSLFGLFCLLSAIRYIRYPEILRLMYKHPVQSLYLGCFPMGFATLINASLNAYQAYRLTDSFLYILWGLWWLDTIIALAVYFLMLYIMITRQNHSLKASTAVWLLPAVTPIVPATTGALLARAILPFSANHAIITLFVASTLLFLGLGLTFMILPLYMLRLITEGLPPNTMIISKFLPVGPCGQGGMAFVIIGQVFAEMAQQGTSTNPLLAAPEPLVLAGVCGGFFLWTFGIWWILLSLVAIFETFRSQPPKFAVGFWGMVFPSGVYTLLTWQLSEMFNSVFFRILAAVLSISVFLLWATLAVTTVYQIYQNHENLFNAPCLDSHSDLGAVPSRIRPAWTSHASTQRAVSLLVSAHENFSPVWFAVIMGTGAVSMLLHNFPYGSQPILHGFGVAVLVLNVCLFGLFCVISIIRYTKYSEAFSLMYKHPIQSLYLGCFPMGFSTLINASLNAYQIYKLSDRFLYALWGLWWLDSILALAVYFLMLYIMVTRQDHSIKNLTAVWLLPAVTPIVPATTGALLARAILPYSAVHTTITLFVSTVLLFLGLGITFMILPLYMLRLVTEGLPPSAMIISMFLPVGPLLVIPKGGVAFVKIGETFAEMARREVGRNALSTEAQPWILVGVCGGFFLWTFGVWWIFLTVLGIYETFKSQRPKFAVGFWGMVFPLVIHFSAHSLNVTDKSNVQGVYASLTWQLSETFESLFFRILSAVLSIVVFLLWATLAIITVHQICHDHESLFNSPYLQISRGTVSSTACGSNQTILGEQKC</sequence>
<organism evidence="9 10">
    <name type="scientific">Rhizoctonia solani</name>
    <dbReference type="NCBI Taxonomy" id="456999"/>
    <lineage>
        <taxon>Eukaryota</taxon>
        <taxon>Fungi</taxon>
        <taxon>Dikarya</taxon>
        <taxon>Basidiomycota</taxon>
        <taxon>Agaricomycotina</taxon>
        <taxon>Agaricomycetes</taxon>
        <taxon>Cantharellales</taxon>
        <taxon>Ceratobasidiaceae</taxon>
        <taxon>Rhizoctonia</taxon>
    </lineage>
</organism>
<feature type="transmembrane region" description="Helical" evidence="8">
    <location>
        <begin position="131"/>
        <end position="158"/>
    </location>
</feature>
<dbReference type="InterPro" id="IPR038665">
    <property type="entry name" value="Voltage-dep_anion_channel_sf"/>
</dbReference>
<keyword evidence="7 8" id="KW-0472">Membrane</keyword>
<feature type="transmembrane region" description="Helical" evidence="8">
    <location>
        <begin position="770"/>
        <end position="795"/>
    </location>
</feature>
<dbReference type="GO" id="GO:0005886">
    <property type="term" value="C:plasma membrane"/>
    <property type="evidence" value="ECO:0007669"/>
    <property type="project" value="UniProtKB-SubCell"/>
</dbReference>
<dbReference type="Pfam" id="PF03595">
    <property type="entry name" value="SLAC1"/>
    <property type="match status" value="2"/>
</dbReference>
<evidence type="ECO:0008006" key="11">
    <source>
        <dbReference type="Google" id="ProtNLM"/>
    </source>
</evidence>
<keyword evidence="6 8" id="KW-1133">Transmembrane helix</keyword>
<feature type="transmembrane region" description="Helical" evidence="8">
    <location>
        <begin position="687"/>
        <end position="712"/>
    </location>
</feature>
<feature type="transmembrane region" description="Helical" evidence="8">
    <location>
        <begin position="57"/>
        <end position="82"/>
    </location>
</feature>
<keyword evidence="5 8" id="KW-0812">Transmembrane</keyword>
<dbReference type="InterPro" id="IPR004695">
    <property type="entry name" value="SLAC1/Mae1/Ssu1/TehA"/>
</dbReference>
<evidence type="ECO:0000256" key="4">
    <source>
        <dbReference type="ARBA" id="ARBA00022475"/>
    </source>
</evidence>
<feature type="transmembrane region" description="Helical" evidence="8">
    <location>
        <begin position="456"/>
        <end position="481"/>
    </location>
</feature>
<feature type="transmembrane region" description="Helical" evidence="8">
    <location>
        <begin position="569"/>
        <end position="592"/>
    </location>
</feature>
<dbReference type="CDD" id="cd09318">
    <property type="entry name" value="TDT_SSU1"/>
    <property type="match status" value="1"/>
</dbReference>
<feature type="transmembrane region" description="Helical" evidence="8">
    <location>
        <begin position="324"/>
        <end position="344"/>
    </location>
</feature>
<dbReference type="InterPro" id="IPR051629">
    <property type="entry name" value="Sulfite_efflux_TDT"/>
</dbReference>
<evidence type="ECO:0000256" key="1">
    <source>
        <dbReference type="ARBA" id="ARBA00004651"/>
    </source>
</evidence>
<feature type="transmembrane region" description="Helical" evidence="8">
    <location>
        <begin position="170"/>
        <end position="194"/>
    </location>
</feature>